<evidence type="ECO:0000256" key="4">
    <source>
        <dbReference type="PROSITE-ProRule" id="PRU00335"/>
    </source>
</evidence>
<feature type="domain" description="HTH tetR-type" evidence="5">
    <location>
        <begin position="7"/>
        <end position="67"/>
    </location>
</feature>
<dbReference type="PROSITE" id="PS50977">
    <property type="entry name" value="HTH_TETR_2"/>
    <property type="match status" value="1"/>
</dbReference>
<dbReference type="Pfam" id="PF00440">
    <property type="entry name" value="TetR_N"/>
    <property type="match status" value="1"/>
</dbReference>
<keyword evidence="1" id="KW-0805">Transcription regulation</keyword>
<evidence type="ECO:0000256" key="3">
    <source>
        <dbReference type="ARBA" id="ARBA00023163"/>
    </source>
</evidence>
<keyword evidence="3" id="KW-0804">Transcription</keyword>
<comment type="caution">
    <text evidence="6">The sequence shown here is derived from an EMBL/GenBank/DDBJ whole genome shotgun (WGS) entry which is preliminary data.</text>
</comment>
<dbReference type="KEGG" id="cck:Ccar_10975"/>
<keyword evidence="2 4" id="KW-0238">DNA-binding</keyword>
<dbReference type="AlphaFoldDB" id="C6PUB2"/>
<evidence type="ECO:0000259" key="5">
    <source>
        <dbReference type="PROSITE" id="PS50977"/>
    </source>
</evidence>
<evidence type="ECO:0000313" key="6">
    <source>
        <dbReference type="EMBL" id="EET87210.1"/>
    </source>
</evidence>
<dbReference type="PATRIC" id="fig|536227.13.peg.2298"/>
<dbReference type="Pfam" id="PF21993">
    <property type="entry name" value="TetR_C_13_2"/>
    <property type="match status" value="1"/>
</dbReference>
<dbReference type="STRING" id="536227.Ccar_10975"/>
<dbReference type="InterPro" id="IPR054156">
    <property type="entry name" value="YxaF_TetR_C"/>
</dbReference>
<dbReference type="eggNOG" id="COG1309">
    <property type="taxonomic scope" value="Bacteria"/>
</dbReference>
<dbReference type="EMBL" id="ACVI01000035">
    <property type="protein sequence ID" value="EET87210.1"/>
    <property type="molecule type" value="Genomic_DNA"/>
</dbReference>
<name>C6PUB2_9CLOT</name>
<dbReference type="Proteomes" id="UP000004198">
    <property type="component" value="Unassembled WGS sequence"/>
</dbReference>
<dbReference type="Gene3D" id="1.10.357.10">
    <property type="entry name" value="Tetracycline Repressor, domain 2"/>
    <property type="match status" value="1"/>
</dbReference>
<sequence>MNLTKGEQTKQNLIETAAKLFLKKGYSNTGINDILQEAKISKGSFYFYFSSKKELGFEVANYYGEIVLHNWLEPLSNNPWDVFINKMVSFIKRTDKAGKYFGCPIATLGLDIVFVDNDLSNVYANGIKKLIDIFSNSLQISGLTKDNADIVARKAFALYEGHTLYYRISKDKSAFDYMLKDLLSLV</sequence>
<dbReference type="InterPro" id="IPR036271">
    <property type="entry name" value="Tet_transcr_reg_TetR-rel_C_sf"/>
</dbReference>
<protein>
    <submittedName>
        <fullName evidence="6">Transcriptional regulator, TetR family</fullName>
    </submittedName>
</protein>
<evidence type="ECO:0000256" key="2">
    <source>
        <dbReference type="ARBA" id="ARBA00023125"/>
    </source>
</evidence>
<dbReference type="GO" id="GO:0003677">
    <property type="term" value="F:DNA binding"/>
    <property type="evidence" value="ECO:0007669"/>
    <property type="project" value="UniProtKB-UniRule"/>
</dbReference>
<dbReference type="InterPro" id="IPR001647">
    <property type="entry name" value="HTH_TetR"/>
</dbReference>
<evidence type="ECO:0000313" key="7">
    <source>
        <dbReference type="Proteomes" id="UP000004198"/>
    </source>
</evidence>
<dbReference type="OrthoDB" id="9812484at2"/>
<proteinExistence type="predicted"/>
<dbReference type="PANTHER" id="PTHR47506">
    <property type="entry name" value="TRANSCRIPTIONAL REGULATORY PROTEIN"/>
    <property type="match status" value="1"/>
</dbReference>
<organism evidence="6 7">
    <name type="scientific">Clostridium carboxidivorans P7</name>
    <dbReference type="NCBI Taxonomy" id="536227"/>
    <lineage>
        <taxon>Bacteria</taxon>
        <taxon>Bacillati</taxon>
        <taxon>Bacillota</taxon>
        <taxon>Clostridia</taxon>
        <taxon>Eubacteriales</taxon>
        <taxon>Clostridiaceae</taxon>
        <taxon>Clostridium</taxon>
    </lineage>
</organism>
<reference evidence="6 7" key="1">
    <citation type="submission" date="2009-06" db="EMBL/GenBank/DDBJ databases">
        <title>The draft genome of Clostridium carboxidivorans P7.</title>
        <authorList>
            <consortium name="US DOE Joint Genome Institute (JGI-PGF)"/>
            <person name="Lucas S."/>
            <person name="Copeland A."/>
            <person name="Lapidus A."/>
            <person name="Glavina del Rio T."/>
            <person name="Tice H."/>
            <person name="Bruce D."/>
            <person name="Goodwin L."/>
            <person name="Pitluck S."/>
            <person name="Larimer F."/>
            <person name="Land M.L."/>
            <person name="Hauser L."/>
            <person name="Hemme C.L."/>
        </authorList>
    </citation>
    <scope>NUCLEOTIDE SEQUENCE [LARGE SCALE GENOMIC DNA]</scope>
    <source>
        <strain evidence="6 7">P7</strain>
    </source>
</reference>
<accession>C6PUB2</accession>
<keyword evidence="7" id="KW-1185">Reference proteome</keyword>
<feature type="DNA-binding region" description="H-T-H motif" evidence="4">
    <location>
        <begin position="30"/>
        <end position="49"/>
    </location>
</feature>
<dbReference type="InterPro" id="IPR009057">
    <property type="entry name" value="Homeodomain-like_sf"/>
</dbReference>
<dbReference type="SUPFAM" id="SSF46689">
    <property type="entry name" value="Homeodomain-like"/>
    <property type="match status" value="1"/>
</dbReference>
<evidence type="ECO:0000256" key="1">
    <source>
        <dbReference type="ARBA" id="ARBA00023015"/>
    </source>
</evidence>
<dbReference type="SUPFAM" id="SSF48498">
    <property type="entry name" value="Tetracyclin repressor-like, C-terminal domain"/>
    <property type="match status" value="1"/>
</dbReference>
<gene>
    <name evidence="6" type="ORF">CcarbDRAFT_2379</name>
</gene>
<dbReference type="PRINTS" id="PR00455">
    <property type="entry name" value="HTHTETR"/>
</dbReference>
<dbReference type="PANTHER" id="PTHR47506:SF3">
    <property type="entry name" value="HTH-TYPE TRANSCRIPTIONAL REGULATOR LMRA"/>
    <property type="match status" value="1"/>
</dbReference>
<dbReference type="RefSeq" id="WP_007061264.1">
    <property type="nucleotide sequence ID" value="NZ_CP011803.1"/>
</dbReference>